<organism evidence="2 3">
    <name type="scientific">Polypedilum vanderplanki</name>
    <name type="common">Sleeping chironomid midge</name>
    <dbReference type="NCBI Taxonomy" id="319348"/>
    <lineage>
        <taxon>Eukaryota</taxon>
        <taxon>Metazoa</taxon>
        <taxon>Ecdysozoa</taxon>
        <taxon>Arthropoda</taxon>
        <taxon>Hexapoda</taxon>
        <taxon>Insecta</taxon>
        <taxon>Pterygota</taxon>
        <taxon>Neoptera</taxon>
        <taxon>Endopterygota</taxon>
        <taxon>Diptera</taxon>
        <taxon>Nematocera</taxon>
        <taxon>Chironomoidea</taxon>
        <taxon>Chironomidae</taxon>
        <taxon>Chironominae</taxon>
        <taxon>Polypedilum</taxon>
        <taxon>Polypedilum</taxon>
    </lineage>
</organism>
<evidence type="ECO:0000313" key="2">
    <source>
        <dbReference type="EMBL" id="KAG5669290.1"/>
    </source>
</evidence>
<gene>
    <name evidence="2" type="ORF">PVAND_017180</name>
</gene>
<protein>
    <recommendedName>
        <fullName evidence="4">NACHT domain-containing protein</fullName>
    </recommendedName>
</protein>
<feature type="compositionally biased region" description="Polar residues" evidence="1">
    <location>
        <begin position="1311"/>
        <end position="1333"/>
    </location>
</feature>
<dbReference type="SUPFAM" id="SSF48403">
    <property type="entry name" value="Ankyrin repeat"/>
    <property type="match status" value="1"/>
</dbReference>
<dbReference type="InterPro" id="IPR027417">
    <property type="entry name" value="P-loop_NTPase"/>
</dbReference>
<dbReference type="SUPFAM" id="SSF52540">
    <property type="entry name" value="P-loop containing nucleoside triphosphate hydrolases"/>
    <property type="match status" value="1"/>
</dbReference>
<evidence type="ECO:0008006" key="4">
    <source>
        <dbReference type="Google" id="ProtNLM"/>
    </source>
</evidence>
<dbReference type="InterPro" id="IPR036770">
    <property type="entry name" value="Ankyrin_rpt-contain_sf"/>
</dbReference>
<proteinExistence type="predicted"/>
<comment type="caution">
    <text evidence="2">The sequence shown here is derived from an EMBL/GenBank/DDBJ whole genome shotgun (WGS) entry which is preliminary data.</text>
</comment>
<dbReference type="Gene3D" id="3.40.50.300">
    <property type="entry name" value="P-loop containing nucleotide triphosphate hydrolases"/>
    <property type="match status" value="1"/>
</dbReference>
<reference evidence="2" key="1">
    <citation type="submission" date="2021-03" db="EMBL/GenBank/DDBJ databases">
        <title>Chromosome level genome of the anhydrobiotic midge Polypedilum vanderplanki.</title>
        <authorList>
            <person name="Yoshida Y."/>
            <person name="Kikawada T."/>
            <person name="Gusev O."/>
        </authorList>
    </citation>
    <scope>NUCLEOTIDE SEQUENCE</scope>
    <source>
        <strain evidence="2">NIAS01</strain>
        <tissue evidence="2">Whole body or cell culture</tissue>
    </source>
</reference>
<evidence type="ECO:0000256" key="1">
    <source>
        <dbReference type="SAM" id="MobiDB-lite"/>
    </source>
</evidence>
<dbReference type="OrthoDB" id="6693298at2759"/>
<evidence type="ECO:0000313" key="3">
    <source>
        <dbReference type="Proteomes" id="UP001107558"/>
    </source>
</evidence>
<feature type="region of interest" description="Disordered" evidence="1">
    <location>
        <begin position="1311"/>
        <end position="1341"/>
    </location>
</feature>
<dbReference type="EMBL" id="JADBJN010000004">
    <property type="protein sequence ID" value="KAG5669290.1"/>
    <property type="molecule type" value="Genomic_DNA"/>
</dbReference>
<sequence>MNRRQNQCDDDVLTIECPNDISISPYPARKRFKTSYRQIVIKNCQSFERARQLLSSDWFCKLKKQRWSGLVAIQLEIDQIDSRRIQSPDIKDFDKKSRIVLSFETKDDKIIYWKNEYSTAFEELILYKAEGLSVDLIQHVLSFFIESFKANYDVNLTNHQEKLVNLKNSKNFNLLMKAVKLKNHKIIEELLKLPFDLDHKTMKNSMAIDIAWENKDSLTIQLLLEANSMYPSEFIVDQLPDRSKIKTLVNASAKLHNIIREGDIDDIDGILNQYPKLIYFYDTKNKSAAAYALELKKTDFYNKLTKNDCFMKQHEIKYLKNLKLISNGPIETIRETHSNMAKPSELHIAMVLAHCVTCHDDQKASKRNQYFYKALQEINELKIFKDNGEVVEMGRILLKLVATLQDYKIYFDFNRTSVELMYPFQKSSETQGIFINKQKQIYVGAKDLLNEERMHIVIGILVHELHHLVLELAFRNEGNPYTSDDAVRKNKFDAIIEDCEQSKNNETIISRVFTYNKNQRPCELIVRPPQMMAFYKKEPNKLAELRRTFNRLFKYYEKFVVSQMLRTLIDLEKLASSDQNLSFFELTDAHKNVICQAEIEFQGFKVKLSEIVDKNNNSSIFGHLKPKELRDILNNSKSNIRIGEKLKENVDYIEREFELESRKRKFSDSNNETKRRLIYSFNYLKNEARRKQIIILSDQAGAGKSTTFEHLCVKLKAEYKNLWISYIDLKCHLAIFESSDQNCDSVEVLLKILNLTENLEIEIFKQLYQSSDVILLFDAVDEIAPNYKEFFMEMVEKIKENTNIQIWISTRPQHSEVLMEKYKQDAFKLRPWLKKQKEQLIEKVLKNNKVSYKKKDIEEIFKFSRKAISENSIRNLDNPLMLEILTEIYIKNPTTLHDMSNYKIYQHIFGTKKEIWLKRDNKIAFSESNSESRLNIWQVHQVFALKVIFNNRGFDDLNYSNFIDLSEFSIMKKWDNNQNLRTRAKWTIDSITRFGFLLDKKKNFDFSHRTFAEFFLTKFLIENIFEEEDDEVSDAEIERRIKMLVYLIRTGDSVMNLIEGYFNDSDKHFVQNNKIASVIGGEKMKKYWQVFVNSSCQDFLKFLKLFYYDENIIKALSFVGDTMIFQWYFDEHLETLLELFEFYRAHFQNNWHDFIPFKLLDSKLNGQTIYKKLEETETEFIKKYNQKELKNYEMNKSFFSFLTFISCCEVPLENLQTFFISNSQFIFTLIVNIPLITEKLIEILKITFSNNKDEIFMKANQYFKFIEDDFESFSFFTYSDITNNKFRENFKNLKAKLQDFFSPEYQLTTEQGESHSSQNAASTSFQNPNSPIRHQQMRLLN</sequence>
<dbReference type="Proteomes" id="UP001107558">
    <property type="component" value="Chromosome 4"/>
</dbReference>
<keyword evidence="3" id="KW-1185">Reference proteome</keyword>
<dbReference type="Gene3D" id="1.25.40.20">
    <property type="entry name" value="Ankyrin repeat-containing domain"/>
    <property type="match status" value="1"/>
</dbReference>
<accession>A0A9J6BHW0</accession>
<name>A0A9J6BHW0_POLVA</name>